<keyword evidence="2" id="KW-1133">Transmembrane helix</keyword>
<dbReference type="RefSeq" id="WP_236473027.1">
    <property type="nucleotide sequence ID" value="NZ_FNEE01000021.1"/>
</dbReference>
<evidence type="ECO:0000256" key="1">
    <source>
        <dbReference type="ARBA" id="ARBA00022729"/>
    </source>
</evidence>
<dbReference type="EMBL" id="FNEE01000021">
    <property type="protein sequence ID" value="SDK84015.1"/>
    <property type="molecule type" value="Genomic_DNA"/>
</dbReference>
<dbReference type="PANTHER" id="PTHR35936">
    <property type="entry name" value="MEMBRANE-BOUND LYTIC MUREIN TRANSGLYCOSYLASE F"/>
    <property type="match status" value="1"/>
</dbReference>
<dbReference type="SMART" id="SM00062">
    <property type="entry name" value="PBPb"/>
    <property type="match status" value="1"/>
</dbReference>
<dbReference type="PROSITE" id="PS51318">
    <property type="entry name" value="TAT"/>
    <property type="match status" value="1"/>
</dbReference>
<proteinExistence type="predicted"/>
<evidence type="ECO:0000256" key="2">
    <source>
        <dbReference type="SAM" id="Phobius"/>
    </source>
</evidence>
<feature type="domain" description="Solute-binding protein family 3/N-terminal" evidence="3">
    <location>
        <begin position="53"/>
        <end position="279"/>
    </location>
</feature>
<keyword evidence="5" id="KW-1185">Reference proteome</keyword>
<accession>A0A1G9F6P5</accession>
<dbReference type="InterPro" id="IPR006311">
    <property type="entry name" value="TAT_signal"/>
</dbReference>
<keyword evidence="1" id="KW-0732">Signal</keyword>
<name>A0A1G9F6P5_9HYPH</name>
<keyword evidence="2" id="KW-0472">Membrane</keyword>
<evidence type="ECO:0000313" key="4">
    <source>
        <dbReference type="EMBL" id="SDK84015.1"/>
    </source>
</evidence>
<evidence type="ECO:0000259" key="3">
    <source>
        <dbReference type="SMART" id="SM00062"/>
    </source>
</evidence>
<organism evidence="4 5">
    <name type="scientific">Mesorhizobium muleiense</name>
    <dbReference type="NCBI Taxonomy" id="1004279"/>
    <lineage>
        <taxon>Bacteria</taxon>
        <taxon>Pseudomonadati</taxon>
        <taxon>Pseudomonadota</taxon>
        <taxon>Alphaproteobacteria</taxon>
        <taxon>Hyphomicrobiales</taxon>
        <taxon>Phyllobacteriaceae</taxon>
        <taxon>Mesorhizobium</taxon>
    </lineage>
</organism>
<dbReference type="Pfam" id="PF00497">
    <property type="entry name" value="SBP_bac_3"/>
    <property type="match status" value="1"/>
</dbReference>
<dbReference type="AlphaFoldDB" id="A0A1G9F6P5"/>
<sequence>MIKDQHPTGPTDPLRRAVLRGMAALGITAVAMASLAGSAWAGALLDRIKNGGPVRIGFSTDTAWSFKGENNEMLGIGNVLVMELLKKLGATKFEPVDMEWGSLIPAMQGGRIDVITSAMFVLPQRCRNVLFTNPFGTVYGGLVVPKGNPKGVHSLPDIRDKGLIFVTGAGYADVKRAQDTGIPDDKIMQVAGYVEIAQAVKSGRADAGGGEYLGIKGAIRNDDSLELADPFKPNYKPGYPAFAFPQGEQDTVDAINEVMKDYIGSDEMMSLVSKYGYDKSLLPDGSKTADLCKS</sequence>
<dbReference type="InterPro" id="IPR001638">
    <property type="entry name" value="Solute-binding_3/MltF_N"/>
</dbReference>
<feature type="transmembrane region" description="Helical" evidence="2">
    <location>
        <begin position="22"/>
        <end position="45"/>
    </location>
</feature>
<gene>
    <name evidence="4" type="ORF">SAMN05428953_12188</name>
</gene>
<protein>
    <submittedName>
        <fullName evidence="4">Polar amino acid transport system substrate-binding protein</fullName>
    </submittedName>
</protein>
<dbReference type="Proteomes" id="UP000198894">
    <property type="component" value="Unassembled WGS sequence"/>
</dbReference>
<keyword evidence="2" id="KW-0812">Transmembrane</keyword>
<dbReference type="SUPFAM" id="SSF53850">
    <property type="entry name" value="Periplasmic binding protein-like II"/>
    <property type="match status" value="1"/>
</dbReference>
<dbReference type="Gene3D" id="3.40.190.10">
    <property type="entry name" value="Periplasmic binding protein-like II"/>
    <property type="match status" value="2"/>
</dbReference>
<evidence type="ECO:0000313" key="5">
    <source>
        <dbReference type="Proteomes" id="UP000198894"/>
    </source>
</evidence>
<reference evidence="5" key="1">
    <citation type="submission" date="2016-10" db="EMBL/GenBank/DDBJ databases">
        <authorList>
            <person name="Varghese N."/>
            <person name="Submissions S."/>
        </authorList>
    </citation>
    <scope>NUCLEOTIDE SEQUENCE [LARGE SCALE GENOMIC DNA]</scope>
    <source>
        <strain evidence="5">CGMCC 1.11022</strain>
    </source>
</reference>
<dbReference type="PANTHER" id="PTHR35936:SF17">
    <property type="entry name" value="ARGININE-BINDING EXTRACELLULAR PROTEIN ARTP"/>
    <property type="match status" value="1"/>
</dbReference>